<dbReference type="Proteomes" id="UP000198951">
    <property type="component" value="Unassembled WGS sequence"/>
</dbReference>
<protein>
    <submittedName>
        <fullName evidence="2">Uncharacterized protein</fullName>
    </submittedName>
</protein>
<reference evidence="3" key="1">
    <citation type="submission" date="2016-10" db="EMBL/GenBank/DDBJ databases">
        <authorList>
            <person name="Varghese N."/>
            <person name="Submissions S."/>
        </authorList>
    </citation>
    <scope>NUCLEOTIDE SEQUENCE [LARGE SCALE GENOMIC DNA]</scope>
    <source>
        <strain evidence="3">DSM 22376</strain>
    </source>
</reference>
<keyword evidence="3" id="KW-1185">Reference proteome</keyword>
<evidence type="ECO:0000256" key="1">
    <source>
        <dbReference type="SAM" id="Coils"/>
    </source>
</evidence>
<keyword evidence="1" id="KW-0175">Coiled coil</keyword>
<accession>A0A1H4BWR2</accession>
<dbReference type="RefSeq" id="WP_091088040.1">
    <property type="nucleotide sequence ID" value="NZ_FNRD01000005.1"/>
</dbReference>
<evidence type="ECO:0000313" key="2">
    <source>
        <dbReference type="EMBL" id="SEA52513.1"/>
    </source>
</evidence>
<dbReference type="OrthoDB" id="1120276at2"/>
<evidence type="ECO:0000313" key="3">
    <source>
        <dbReference type="Proteomes" id="UP000198951"/>
    </source>
</evidence>
<gene>
    <name evidence="2" type="ORF">SAMN05443667_105108</name>
</gene>
<name>A0A1H4BWR2_9FLAO</name>
<proteinExistence type="predicted"/>
<organism evidence="2 3">
    <name type="scientific">Flavobacterium gillisiae</name>
    <dbReference type="NCBI Taxonomy" id="150146"/>
    <lineage>
        <taxon>Bacteria</taxon>
        <taxon>Pseudomonadati</taxon>
        <taxon>Bacteroidota</taxon>
        <taxon>Flavobacteriia</taxon>
        <taxon>Flavobacteriales</taxon>
        <taxon>Flavobacteriaceae</taxon>
        <taxon>Flavobacterium</taxon>
    </lineage>
</organism>
<dbReference type="EMBL" id="FNRD01000005">
    <property type="protein sequence ID" value="SEA52513.1"/>
    <property type="molecule type" value="Genomic_DNA"/>
</dbReference>
<sequence>MLELPNTADNIALVQEFLDETRKRISDGVEITFTRKANLELQDLALDFEIEIEDIEEAIENLTTENYYRGIDPSGSGDFEVCAFCTKIGKSNVEIYLKYGLEVNGLQILLFSNHLPNHPMAQPFKN</sequence>
<feature type="coiled-coil region" evidence="1">
    <location>
        <begin position="38"/>
        <end position="65"/>
    </location>
</feature>
<dbReference type="AlphaFoldDB" id="A0A1H4BWR2"/>